<dbReference type="GO" id="GO:0022857">
    <property type="term" value="F:transmembrane transporter activity"/>
    <property type="evidence" value="ECO:0007669"/>
    <property type="project" value="InterPro"/>
</dbReference>
<dbReference type="RefSeq" id="WP_312885129.1">
    <property type="nucleotide sequence ID" value="NZ_JACHJT010000001.1"/>
</dbReference>
<feature type="binding site" evidence="5">
    <location>
        <position position="50"/>
    </location>
    <ligand>
        <name>ATP</name>
        <dbReference type="ChEBI" id="CHEBI:30616"/>
    </ligand>
</feature>
<dbReference type="InterPro" id="IPR007210">
    <property type="entry name" value="ABC_Gly_betaine_transp_sub-bd"/>
</dbReference>
<keyword evidence="1" id="KW-0808">Transferase</keyword>
<dbReference type="InterPro" id="IPR017441">
    <property type="entry name" value="Protein_kinase_ATP_BS"/>
</dbReference>
<evidence type="ECO:0000313" key="9">
    <source>
        <dbReference type="Proteomes" id="UP000523007"/>
    </source>
</evidence>
<keyword evidence="3" id="KW-0418">Kinase</keyword>
<dbReference type="Pfam" id="PF04069">
    <property type="entry name" value="OpuAC"/>
    <property type="match status" value="1"/>
</dbReference>
<dbReference type="Gene3D" id="1.10.510.10">
    <property type="entry name" value="Transferase(Phosphotransferase) domain 1"/>
    <property type="match status" value="1"/>
</dbReference>
<keyword evidence="4 5" id="KW-0067">ATP-binding</keyword>
<dbReference type="PROSITE" id="PS50011">
    <property type="entry name" value="PROTEIN_KINASE_DOM"/>
    <property type="match status" value="1"/>
</dbReference>
<organism evidence="8 9">
    <name type="scientific">Lipingzhangella halophila</name>
    <dbReference type="NCBI Taxonomy" id="1783352"/>
    <lineage>
        <taxon>Bacteria</taxon>
        <taxon>Bacillati</taxon>
        <taxon>Actinomycetota</taxon>
        <taxon>Actinomycetes</taxon>
        <taxon>Streptosporangiales</taxon>
        <taxon>Nocardiopsidaceae</taxon>
        <taxon>Lipingzhangella</taxon>
    </lineage>
</organism>
<dbReference type="AlphaFoldDB" id="A0A7W7RDE1"/>
<dbReference type="InterPro" id="IPR011009">
    <property type="entry name" value="Kinase-like_dom_sf"/>
</dbReference>
<dbReference type="GO" id="GO:0005524">
    <property type="term" value="F:ATP binding"/>
    <property type="evidence" value="ECO:0007669"/>
    <property type="project" value="UniProtKB-UniRule"/>
</dbReference>
<dbReference type="InterPro" id="IPR000719">
    <property type="entry name" value="Prot_kinase_dom"/>
</dbReference>
<accession>A0A7W7RDE1</accession>
<evidence type="ECO:0000256" key="2">
    <source>
        <dbReference type="ARBA" id="ARBA00022741"/>
    </source>
</evidence>
<evidence type="ECO:0000256" key="5">
    <source>
        <dbReference type="PROSITE-ProRule" id="PRU10141"/>
    </source>
</evidence>
<evidence type="ECO:0000256" key="3">
    <source>
        <dbReference type="ARBA" id="ARBA00022777"/>
    </source>
</evidence>
<evidence type="ECO:0000256" key="4">
    <source>
        <dbReference type="ARBA" id="ARBA00022840"/>
    </source>
</evidence>
<dbReference type="GO" id="GO:0004674">
    <property type="term" value="F:protein serine/threonine kinase activity"/>
    <property type="evidence" value="ECO:0007669"/>
    <property type="project" value="TreeGrafter"/>
</dbReference>
<dbReference type="InterPro" id="IPR008271">
    <property type="entry name" value="Ser/Thr_kinase_AS"/>
</dbReference>
<dbReference type="Gene3D" id="3.30.200.20">
    <property type="entry name" value="Phosphorylase Kinase, domain 1"/>
    <property type="match status" value="1"/>
</dbReference>
<feature type="region of interest" description="Disordered" evidence="6">
    <location>
        <begin position="294"/>
        <end position="361"/>
    </location>
</feature>
<dbReference type="Pfam" id="PF00069">
    <property type="entry name" value="Pkinase"/>
    <property type="match status" value="1"/>
</dbReference>
<dbReference type="PROSITE" id="PS00107">
    <property type="entry name" value="PROTEIN_KINASE_ATP"/>
    <property type="match status" value="1"/>
</dbReference>
<dbReference type="CDD" id="cd13639">
    <property type="entry name" value="PBP2_OpuAC_like"/>
    <property type="match status" value="1"/>
</dbReference>
<protein>
    <submittedName>
        <fullName evidence="8">ABC-type proline/glycine betaine transport system substrate-binding protein</fullName>
    </submittedName>
</protein>
<feature type="compositionally biased region" description="Pro residues" evidence="6">
    <location>
        <begin position="336"/>
        <end position="354"/>
    </location>
</feature>
<dbReference type="CDD" id="cd14014">
    <property type="entry name" value="STKc_PknB_like"/>
    <property type="match status" value="1"/>
</dbReference>
<evidence type="ECO:0000259" key="7">
    <source>
        <dbReference type="PROSITE" id="PS50011"/>
    </source>
</evidence>
<dbReference type="SUPFAM" id="SSF53850">
    <property type="entry name" value="Periplasmic binding protein-like II"/>
    <property type="match status" value="1"/>
</dbReference>
<gene>
    <name evidence="8" type="ORF">F4561_000749</name>
</gene>
<dbReference type="GO" id="GO:0043190">
    <property type="term" value="C:ATP-binding cassette (ABC) transporter complex"/>
    <property type="evidence" value="ECO:0007669"/>
    <property type="project" value="InterPro"/>
</dbReference>
<keyword evidence="9" id="KW-1185">Reference proteome</keyword>
<proteinExistence type="predicted"/>
<feature type="domain" description="Protein kinase" evidence="7">
    <location>
        <begin position="22"/>
        <end position="270"/>
    </location>
</feature>
<dbReference type="PROSITE" id="PS00108">
    <property type="entry name" value="PROTEIN_KINASE_ST"/>
    <property type="match status" value="1"/>
</dbReference>
<dbReference type="SMART" id="SM00220">
    <property type="entry name" value="S_TKc"/>
    <property type="match status" value="1"/>
</dbReference>
<dbReference type="PANTHER" id="PTHR43289">
    <property type="entry name" value="MITOGEN-ACTIVATED PROTEIN KINASE KINASE KINASE 20-RELATED"/>
    <property type="match status" value="1"/>
</dbReference>
<dbReference type="Gene3D" id="3.40.190.100">
    <property type="entry name" value="Glycine betaine-binding periplasmic protein, domain 2"/>
    <property type="match status" value="1"/>
</dbReference>
<dbReference type="Gene3D" id="3.10.105.10">
    <property type="entry name" value="Dipeptide-binding Protein, Domain 3"/>
    <property type="match status" value="2"/>
</dbReference>
<feature type="region of interest" description="Disordered" evidence="6">
    <location>
        <begin position="390"/>
        <end position="411"/>
    </location>
</feature>
<dbReference type="PANTHER" id="PTHR43289:SF34">
    <property type="entry name" value="SERINE_THREONINE-PROTEIN KINASE YBDM-RELATED"/>
    <property type="match status" value="1"/>
</dbReference>
<evidence type="ECO:0000256" key="1">
    <source>
        <dbReference type="ARBA" id="ARBA00022679"/>
    </source>
</evidence>
<reference evidence="8 9" key="1">
    <citation type="submission" date="2020-08" db="EMBL/GenBank/DDBJ databases">
        <title>Sequencing the genomes of 1000 actinobacteria strains.</title>
        <authorList>
            <person name="Klenk H.-P."/>
        </authorList>
    </citation>
    <scope>NUCLEOTIDE SEQUENCE [LARGE SCALE GENOMIC DNA]</scope>
    <source>
        <strain evidence="8 9">DSM 102030</strain>
    </source>
</reference>
<evidence type="ECO:0000313" key="8">
    <source>
        <dbReference type="EMBL" id="MBB4929929.1"/>
    </source>
</evidence>
<comment type="caution">
    <text evidence="8">The sequence shown here is derived from an EMBL/GenBank/DDBJ whole genome shotgun (WGS) entry which is preliminary data.</text>
</comment>
<keyword evidence="2 5" id="KW-0547">Nucleotide-binding</keyword>
<sequence length="676" mass="72188">MNTQRPPLFALTDSDPTRIGSFDIHGRLGAGGMGVVYGGTDGHGRWVALKLIRGEFADDPEFRDRFAREVELMRRVGSRCIAPVIAADTTRQGQPWYASPYVAGPTLHHRVKHNGALEPGLTQGMAVGLAEAIAAIHAAGVVHRDLKPANVILAADGPKVLDFGIARAVDESAITRTGGVVGSPGWMSPERFRGHTGPEADVFAWGALVAYAATGRAPFGTGTAETLMYRVLNEHPDLTGLPTELAESVTRALAKDPAARPGSTTLVPMVATSYGHTPDSEAADTAATIINHNWAMVPPPSDPPDTAPAPAPAPPQPPPPHEPASPAASRFRVPGTPAPPERGSPAPTPQPDPAPNTSRPRAPSIAITAAIGALVLVAGVGAVVARTFSNAPQPDNNAPQPDSGTAQPITIGSVPWDENIAVTNVWQTILEEKGYDVEIQDVDVAPMFQGVAQGDIDVFMTAYLPGTHGEYWDEYGDQIEDVGTWYDGATLHLTVPDYVDEVDSIEDLPDNADLFGGEIVGIEAGSGLVQRTQNDVIPDYGLENDYELVESSTPAMLSELESAIAEEEPVLVTLWHPHIAYVNHDLKDLEDPEGSFGEGEEIHTVAREGFADDYSELNGWLENFNLSAEELEPLEEVIINEYSDDQAEGARTWLNDNPEFVERTLDEDAEGLDFSS</sequence>
<evidence type="ECO:0000256" key="6">
    <source>
        <dbReference type="SAM" id="MobiDB-lite"/>
    </source>
</evidence>
<feature type="compositionally biased region" description="Low complexity" evidence="6">
    <location>
        <begin position="390"/>
        <end position="403"/>
    </location>
</feature>
<name>A0A7W7RDE1_9ACTN</name>
<dbReference type="SUPFAM" id="SSF56112">
    <property type="entry name" value="Protein kinase-like (PK-like)"/>
    <property type="match status" value="1"/>
</dbReference>
<dbReference type="Proteomes" id="UP000523007">
    <property type="component" value="Unassembled WGS sequence"/>
</dbReference>
<dbReference type="EMBL" id="JACHJT010000001">
    <property type="protein sequence ID" value="MBB4929929.1"/>
    <property type="molecule type" value="Genomic_DNA"/>
</dbReference>
<feature type="compositionally biased region" description="Pro residues" evidence="6">
    <location>
        <begin position="297"/>
        <end position="323"/>
    </location>
</feature>